<reference evidence="6 7" key="1">
    <citation type="submission" date="2024-03" db="EMBL/GenBank/DDBJ databases">
        <title>WGS assembly of Saponaria officinalis var. Norfolk2.</title>
        <authorList>
            <person name="Jenkins J."/>
            <person name="Shu S."/>
            <person name="Grimwood J."/>
            <person name="Barry K."/>
            <person name="Goodstein D."/>
            <person name="Schmutz J."/>
            <person name="Leebens-Mack J."/>
            <person name="Osbourn A."/>
        </authorList>
    </citation>
    <scope>NUCLEOTIDE SEQUENCE [LARGE SCALE GENOMIC DNA]</scope>
    <source>
        <strain evidence="7">cv. Norfolk2</strain>
        <strain evidence="6">JIC</strain>
        <tissue evidence="6">Leaf</tissue>
    </source>
</reference>
<dbReference type="EMBL" id="JBDFQZ010000003">
    <property type="protein sequence ID" value="KAK9743469.1"/>
    <property type="molecule type" value="Genomic_DNA"/>
</dbReference>
<evidence type="ECO:0000256" key="3">
    <source>
        <dbReference type="ARBA" id="ARBA00022833"/>
    </source>
</evidence>
<dbReference type="InterPro" id="IPR049439">
    <property type="entry name" value="TRAFD1-XIAF1_Znf"/>
</dbReference>
<proteinExistence type="predicted"/>
<gene>
    <name evidence="6" type="ORF">RND81_03G241400</name>
</gene>
<evidence type="ECO:0000313" key="7">
    <source>
        <dbReference type="Proteomes" id="UP001443914"/>
    </source>
</evidence>
<dbReference type="AlphaFoldDB" id="A0AAW1M2L7"/>
<keyword evidence="3" id="KW-0862">Zinc</keyword>
<dbReference type="GO" id="GO:0008270">
    <property type="term" value="F:zinc ion binding"/>
    <property type="evidence" value="ECO:0007669"/>
    <property type="project" value="UniProtKB-KW"/>
</dbReference>
<dbReference type="GO" id="GO:0005739">
    <property type="term" value="C:mitochondrion"/>
    <property type="evidence" value="ECO:0007669"/>
    <property type="project" value="TreeGrafter"/>
</dbReference>
<dbReference type="Pfam" id="PF21366">
    <property type="entry name" value="TRAFD1-XIAF1_ZnF"/>
    <property type="match status" value="1"/>
</dbReference>
<comment type="caution">
    <text evidence="6">The sequence shown here is derived from an EMBL/GenBank/DDBJ whole genome shotgun (WGS) entry which is preliminary data.</text>
</comment>
<evidence type="ECO:0000256" key="2">
    <source>
        <dbReference type="ARBA" id="ARBA00022771"/>
    </source>
</evidence>
<dbReference type="EMBL" id="JBDFQZ010000003">
    <property type="protein sequence ID" value="KAK9743468.1"/>
    <property type="molecule type" value="Genomic_DNA"/>
</dbReference>
<name>A0AAW1M2L7_SAPOF</name>
<evidence type="ECO:0000259" key="5">
    <source>
        <dbReference type="Pfam" id="PF21366"/>
    </source>
</evidence>
<evidence type="ECO:0000313" key="6">
    <source>
        <dbReference type="EMBL" id="KAK9743469.1"/>
    </source>
</evidence>
<feature type="domain" description="TRAFD1/XAF1 zinc finger" evidence="5">
    <location>
        <begin position="102"/>
        <end position="135"/>
    </location>
</feature>
<sequence length="200" mass="22554">MAMVSEETCTICGHCNRPIPSANIDLHFVHCSRNLEKCKLCGEMVPTKHAEDHYLNIHAPVACSLCTETMERDILDMHKGERCPQRIITCEFCEFPLPAIDLVEHQEVCGNRTERCHRCSRYIRLRDNYVHETTCNGVVEGIVGSSRDGRTAAERPARPERRAGPPFLRRHLLFSIAITGIALILGSLIFQKKPDSTSGR</sequence>
<feature type="transmembrane region" description="Helical" evidence="4">
    <location>
        <begin position="171"/>
        <end position="190"/>
    </location>
</feature>
<evidence type="ECO:0000256" key="1">
    <source>
        <dbReference type="ARBA" id="ARBA00022723"/>
    </source>
</evidence>
<keyword evidence="1" id="KW-0479">Metal-binding</keyword>
<dbReference type="Gene3D" id="3.30.40.10">
    <property type="entry name" value="Zinc/RING finger domain, C3HC4 (zinc finger)"/>
    <property type="match status" value="1"/>
</dbReference>
<evidence type="ECO:0000256" key="4">
    <source>
        <dbReference type="SAM" id="Phobius"/>
    </source>
</evidence>
<dbReference type="InterPro" id="IPR013083">
    <property type="entry name" value="Znf_RING/FYVE/PHD"/>
</dbReference>
<keyword evidence="4" id="KW-0472">Membrane</keyword>
<dbReference type="InterPro" id="IPR051986">
    <property type="entry name" value="Innate_Immune_Apopt_Reg"/>
</dbReference>
<keyword evidence="4" id="KW-1133">Transmembrane helix</keyword>
<keyword evidence="7" id="KW-1185">Reference proteome</keyword>
<keyword evidence="2" id="KW-0863">Zinc-finger</keyword>
<accession>A0AAW1M2L7</accession>
<protein>
    <recommendedName>
        <fullName evidence="5">TRAFD1/XAF1 zinc finger domain-containing protein</fullName>
    </recommendedName>
</protein>
<keyword evidence="4" id="KW-0812">Transmembrane</keyword>
<dbReference type="PANTHER" id="PTHR16295:SF10">
    <property type="entry name" value="EXPRESSED PROTEIN"/>
    <property type="match status" value="1"/>
</dbReference>
<organism evidence="6 7">
    <name type="scientific">Saponaria officinalis</name>
    <name type="common">Common soapwort</name>
    <name type="synonym">Lychnis saponaria</name>
    <dbReference type="NCBI Taxonomy" id="3572"/>
    <lineage>
        <taxon>Eukaryota</taxon>
        <taxon>Viridiplantae</taxon>
        <taxon>Streptophyta</taxon>
        <taxon>Embryophyta</taxon>
        <taxon>Tracheophyta</taxon>
        <taxon>Spermatophyta</taxon>
        <taxon>Magnoliopsida</taxon>
        <taxon>eudicotyledons</taxon>
        <taxon>Gunneridae</taxon>
        <taxon>Pentapetalae</taxon>
        <taxon>Caryophyllales</taxon>
        <taxon>Caryophyllaceae</taxon>
        <taxon>Caryophylleae</taxon>
        <taxon>Saponaria</taxon>
    </lineage>
</organism>
<dbReference type="Proteomes" id="UP001443914">
    <property type="component" value="Unassembled WGS sequence"/>
</dbReference>
<dbReference type="PANTHER" id="PTHR16295">
    <property type="entry name" value="TRAF-TYPE ZINC FINGER PROTEIN-RELATED"/>
    <property type="match status" value="1"/>
</dbReference>